<dbReference type="Gene3D" id="2.60.120.10">
    <property type="entry name" value="Jelly Rolls"/>
    <property type="match status" value="1"/>
</dbReference>
<sequence>MAIRAGSALASNSENLVVEFIDPSRFQPSGREKDESSSLLPPAVFLSDLQRVAKAKFVSKVPAAGPDAPAEGSYFAAATGDFRGFAIATIICGRSSSRSEFEAFRRCLDDGYSAITRTIDAGSEDKGTWMTVTDSAPKFGMQSQPRSIVFEKPAPVQIAPGIWLDRIQPGGRDGPNGEVLIDFPGGRVWTDAWLLGDATSDFQMLIPDIRLPANQYWPLHWHDCWIAVVILEGTCMIGDWWMEKGDVLISADGVEYGPLLIGPSGCQMFEVFADLATHAGGYSPEYRDHPTLQGGVHAFKERSALNRRNDGRMSLPVDGVEGLIKGRLEPGARWDLGQAGDPRRGVIGHTVLAAGETLPAGRRGDWHGLFVLEGSAMLADRPLARNDVLIARPGALVPELIAGPQGAQIFEAARTPAGMDRSPEA</sequence>
<dbReference type="InterPro" id="IPR011051">
    <property type="entry name" value="RmlC_Cupin_sf"/>
</dbReference>
<gene>
    <name evidence="1" type="ORF">WG901_22840</name>
</gene>
<accession>A0ABU8S2K5</accession>
<organism evidence="1 2">
    <name type="scientific">Novosphingobium anseongense</name>
    <dbReference type="NCBI Taxonomy" id="3133436"/>
    <lineage>
        <taxon>Bacteria</taxon>
        <taxon>Pseudomonadati</taxon>
        <taxon>Pseudomonadota</taxon>
        <taxon>Alphaproteobacteria</taxon>
        <taxon>Sphingomonadales</taxon>
        <taxon>Sphingomonadaceae</taxon>
        <taxon>Novosphingobium</taxon>
    </lineage>
</organism>
<reference evidence="1 2" key="1">
    <citation type="submission" date="2024-03" db="EMBL/GenBank/DDBJ databases">
        <authorList>
            <person name="Jo J.-H."/>
        </authorList>
    </citation>
    <scope>NUCLEOTIDE SEQUENCE [LARGE SCALE GENOMIC DNA]</scope>
    <source>
        <strain evidence="1 2">PS1R-30</strain>
    </source>
</reference>
<name>A0ABU8S2K5_9SPHN</name>
<evidence type="ECO:0008006" key="3">
    <source>
        <dbReference type="Google" id="ProtNLM"/>
    </source>
</evidence>
<keyword evidence="2" id="KW-1185">Reference proteome</keyword>
<proteinExistence type="predicted"/>
<dbReference type="Proteomes" id="UP001361239">
    <property type="component" value="Unassembled WGS sequence"/>
</dbReference>
<comment type="caution">
    <text evidence="1">The sequence shown here is derived from an EMBL/GenBank/DDBJ whole genome shotgun (WGS) entry which is preliminary data.</text>
</comment>
<dbReference type="InterPro" id="IPR014710">
    <property type="entry name" value="RmlC-like_jellyroll"/>
</dbReference>
<dbReference type="SUPFAM" id="SSF51182">
    <property type="entry name" value="RmlC-like cupins"/>
    <property type="match status" value="1"/>
</dbReference>
<protein>
    <recommendedName>
        <fullName evidence="3">Cupin</fullName>
    </recommendedName>
</protein>
<dbReference type="RefSeq" id="WP_339589450.1">
    <property type="nucleotide sequence ID" value="NZ_JBBHJZ010000009.1"/>
</dbReference>
<evidence type="ECO:0000313" key="1">
    <source>
        <dbReference type="EMBL" id="MEJ5979509.1"/>
    </source>
</evidence>
<dbReference type="EMBL" id="JBBHJZ010000009">
    <property type="protein sequence ID" value="MEJ5979509.1"/>
    <property type="molecule type" value="Genomic_DNA"/>
</dbReference>
<evidence type="ECO:0000313" key="2">
    <source>
        <dbReference type="Proteomes" id="UP001361239"/>
    </source>
</evidence>